<comment type="caution">
    <text evidence="8">Lacks conserved residue(s) required for the propagation of feature annotation.</text>
</comment>
<dbReference type="Pfam" id="PF13456">
    <property type="entry name" value="RVT_3"/>
    <property type="match status" value="1"/>
</dbReference>
<accession>A0A5N5L6B1</accession>
<dbReference type="GO" id="GO:0004523">
    <property type="term" value="F:RNA-DNA hybrid ribonuclease activity"/>
    <property type="evidence" value="ECO:0007669"/>
    <property type="project" value="InterPro"/>
</dbReference>
<keyword evidence="6 8" id="KW-0406">Ion transport</keyword>
<evidence type="ECO:0000256" key="8">
    <source>
        <dbReference type="RuleBase" id="RU362088"/>
    </source>
</evidence>
<proteinExistence type="inferred from homology"/>
<feature type="transmembrane region" description="Helical" evidence="8">
    <location>
        <begin position="269"/>
        <end position="291"/>
    </location>
</feature>
<comment type="caution">
    <text evidence="11">The sequence shown here is derived from an EMBL/GenBank/DDBJ whole genome shotgun (WGS) entry which is preliminary data.</text>
</comment>
<protein>
    <recommendedName>
        <fullName evidence="10">RNase H type-1 domain-containing protein</fullName>
    </recommendedName>
</protein>
<feature type="transmembrane region" description="Helical" evidence="8">
    <location>
        <begin position="52"/>
        <end position="71"/>
    </location>
</feature>
<keyword evidence="3 8" id="KW-0813">Transport</keyword>
<comment type="subcellular location">
    <subcellularLocation>
        <location evidence="1 8">Membrane</location>
        <topology evidence="1 8">Multi-pass membrane protein</topology>
    </subcellularLocation>
</comment>
<evidence type="ECO:0000256" key="3">
    <source>
        <dbReference type="ARBA" id="ARBA00022448"/>
    </source>
</evidence>
<evidence type="ECO:0000256" key="9">
    <source>
        <dbReference type="SAM" id="SignalP"/>
    </source>
</evidence>
<comment type="similarity">
    <text evidence="2 8">Belongs to the ZIP transporter (TC 2.A.5) family.</text>
</comment>
<evidence type="ECO:0000256" key="5">
    <source>
        <dbReference type="ARBA" id="ARBA00022989"/>
    </source>
</evidence>
<feature type="domain" description="RNase H type-1" evidence="10">
    <location>
        <begin position="356"/>
        <end position="420"/>
    </location>
</feature>
<dbReference type="InterPro" id="IPR002156">
    <property type="entry name" value="RNaseH_domain"/>
</dbReference>
<name>A0A5N5L6B1_9ROSI</name>
<feature type="chain" id="PRO_5024291184" description="RNase H type-1 domain-containing protein" evidence="9">
    <location>
        <begin position="29"/>
        <end position="423"/>
    </location>
</feature>
<sequence>MASITKIKAITISLILNLSFALPATALAQQQCDSASTGGCHDKAKSLQLKLIAIFSILMASMIGVCLPLFSRRIPALMPDRDLFVVVKAFASGVILATGYMHVLPDSFNALMSNCLPVNPWKKFPFTTFVAMLSAILTLMTDSFAMSYYKKHGINRKGGGVDGEKEKNGERGLGCVENGGLHVGHCDEFNDGSNEKDSMLLRNRVVAQVLEIGIVVHSVVIGVSMGASSNQCTIRPLIAALCFHQLFEGMGLGGCILQAEYGMKTKAILVLFFSTTTPFGIVLGIGLSNVYSDRSPTALIVVGLLNASSAGLLNYMALVDLLAADFMGSKLQGSMRLQAWSYIAVLLGAGGMSIKSLHLAREPGCGCLEVQMDSMEVIGCVSDPSEASDPHLALIIDAIALIQADWQFRLKHVLRKINRCDYF</sequence>
<dbReference type="EMBL" id="VDCV01000010">
    <property type="protein sequence ID" value="KAB5538295.1"/>
    <property type="molecule type" value="Genomic_DNA"/>
</dbReference>
<feature type="transmembrane region" description="Helical" evidence="8">
    <location>
        <begin position="297"/>
        <end position="318"/>
    </location>
</feature>
<dbReference type="GO" id="GO:0005385">
    <property type="term" value="F:zinc ion transmembrane transporter activity"/>
    <property type="evidence" value="ECO:0007669"/>
    <property type="project" value="InterPro"/>
</dbReference>
<evidence type="ECO:0000256" key="4">
    <source>
        <dbReference type="ARBA" id="ARBA00022692"/>
    </source>
</evidence>
<dbReference type="GO" id="GO:0003676">
    <property type="term" value="F:nucleic acid binding"/>
    <property type="evidence" value="ECO:0007669"/>
    <property type="project" value="InterPro"/>
</dbReference>
<evidence type="ECO:0000259" key="10">
    <source>
        <dbReference type="Pfam" id="PF13456"/>
    </source>
</evidence>
<feature type="transmembrane region" description="Helical" evidence="8">
    <location>
        <begin position="83"/>
        <end position="104"/>
    </location>
</feature>
<dbReference type="InterPro" id="IPR003689">
    <property type="entry name" value="ZIP"/>
</dbReference>
<dbReference type="PANTHER" id="PTHR11040:SF41">
    <property type="entry name" value="ZINC TRANSPORTER 7"/>
    <property type="match status" value="1"/>
</dbReference>
<evidence type="ECO:0000313" key="12">
    <source>
        <dbReference type="Proteomes" id="UP000326939"/>
    </source>
</evidence>
<organism evidence="11 12">
    <name type="scientific">Salix brachista</name>
    <dbReference type="NCBI Taxonomy" id="2182728"/>
    <lineage>
        <taxon>Eukaryota</taxon>
        <taxon>Viridiplantae</taxon>
        <taxon>Streptophyta</taxon>
        <taxon>Embryophyta</taxon>
        <taxon>Tracheophyta</taxon>
        <taxon>Spermatophyta</taxon>
        <taxon>Magnoliopsida</taxon>
        <taxon>eudicotyledons</taxon>
        <taxon>Gunneridae</taxon>
        <taxon>Pentapetalae</taxon>
        <taxon>rosids</taxon>
        <taxon>fabids</taxon>
        <taxon>Malpighiales</taxon>
        <taxon>Salicaceae</taxon>
        <taxon>Saliceae</taxon>
        <taxon>Salix</taxon>
    </lineage>
</organism>
<keyword evidence="9" id="KW-0732">Signal</keyword>
<evidence type="ECO:0000256" key="1">
    <source>
        <dbReference type="ARBA" id="ARBA00004141"/>
    </source>
</evidence>
<dbReference type="NCBIfam" id="TIGR00820">
    <property type="entry name" value="zip"/>
    <property type="match status" value="1"/>
</dbReference>
<feature type="transmembrane region" description="Helical" evidence="8">
    <location>
        <begin position="339"/>
        <end position="360"/>
    </location>
</feature>
<dbReference type="Pfam" id="PF02535">
    <property type="entry name" value="Zip"/>
    <property type="match status" value="1"/>
</dbReference>
<evidence type="ECO:0000256" key="7">
    <source>
        <dbReference type="ARBA" id="ARBA00023136"/>
    </source>
</evidence>
<evidence type="ECO:0000313" key="11">
    <source>
        <dbReference type="EMBL" id="KAB5538295.1"/>
    </source>
</evidence>
<feature type="transmembrane region" description="Helical" evidence="8">
    <location>
        <begin position="124"/>
        <end position="149"/>
    </location>
</feature>
<evidence type="ECO:0000256" key="2">
    <source>
        <dbReference type="ARBA" id="ARBA00006939"/>
    </source>
</evidence>
<gene>
    <name evidence="11" type="ORF">DKX38_015828</name>
</gene>
<reference evidence="12" key="1">
    <citation type="journal article" date="2019" name="Gigascience">
        <title>De novo genome assembly of the endangered Acer yangbiense, a plant species with extremely small populations endemic to Yunnan Province, China.</title>
        <authorList>
            <person name="Yang J."/>
            <person name="Wariss H.M."/>
            <person name="Tao L."/>
            <person name="Zhang R."/>
            <person name="Yun Q."/>
            <person name="Hollingsworth P."/>
            <person name="Dao Z."/>
            <person name="Luo G."/>
            <person name="Guo H."/>
            <person name="Ma Y."/>
            <person name="Sun W."/>
        </authorList>
    </citation>
    <scope>NUCLEOTIDE SEQUENCE [LARGE SCALE GENOMIC DNA]</scope>
    <source>
        <strain evidence="12">cv. br00</strain>
    </source>
</reference>
<keyword evidence="5 8" id="KW-1133">Transmembrane helix</keyword>
<keyword evidence="7 8" id="KW-0472">Membrane</keyword>
<feature type="transmembrane region" description="Helical" evidence="8">
    <location>
        <begin position="205"/>
        <end position="225"/>
    </location>
</feature>
<dbReference type="Proteomes" id="UP000326939">
    <property type="component" value="Chromosome 10"/>
</dbReference>
<keyword evidence="12" id="KW-1185">Reference proteome</keyword>
<evidence type="ECO:0000256" key="6">
    <source>
        <dbReference type="ARBA" id="ARBA00023065"/>
    </source>
</evidence>
<dbReference type="InterPro" id="IPR004698">
    <property type="entry name" value="Zn/Fe_permease_fun/pln"/>
</dbReference>
<feature type="signal peptide" evidence="9">
    <location>
        <begin position="1"/>
        <end position="28"/>
    </location>
</feature>
<dbReference type="AlphaFoldDB" id="A0A5N5L6B1"/>
<keyword evidence="4 8" id="KW-0812">Transmembrane</keyword>
<dbReference type="GO" id="GO:0005886">
    <property type="term" value="C:plasma membrane"/>
    <property type="evidence" value="ECO:0007669"/>
    <property type="project" value="TreeGrafter"/>
</dbReference>
<dbReference type="PANTHER" id="PTHR11040">
    <property type="entry name" value="ZINC/IRON TRANSPORTER"/>
    <property type="match status" value="1"/>
</dbReference>